<gene>
    <name evidence="2" type="ORF">N780_06280</name>
</gene>
<dbReference type="Pfam" id="PF11167">
    <property type="entry name" value="DUF2953"/>
    <property type="match status" value="1"/>
</dbReference>
<keyword evidence="1" id="KW-0472">Membrane</keyword>
<dbReference type="eggNOG" id="ENOG50330CC">
    <property type="taxonomic scope" value="Bacteria"/>
</dbReference>
<dbReference type="RefSeq" id="WP_036786457.1">
    <property type="nucleotide sequence ID" value="NZ_AVBG01000015.1"/>
</dbReference>
<dbReference type="InterPro" id="IPR021338">
    <property type="entry name" value="DUF2953"/>
</dbReference>
<sequence length="217" mass="25388">MVWVLAIVIFFVVNIIIVWFSRLYITLTYLHSSDRDFLKVELRLWKWIRIKKEVPMMALDKEDLSLKTKEKTEVGNKNKGEQEKSYTPEEVFNRIQSIQDLITRVVGLHKIIRRFLRKVHVHTLLWDTQVGTSNASITGLVCGGIWSLKGTLVGVISNYMKLQATPEIYVTPYFQQKHSQTRLECMISFRFGQAIYAVLQVVRYSRGNIPKWRKKPA</sequence>
<accession>A0A0A2UPI9</accession>
<keyword evidence="1" id="KW-0812">Transmembrane</keyword>
<dbReference type="AlphaFoldDB" id="A0A0A2UPI9"/>
<evidence type="ECO:0000256" key="1">
    <source>
        <dbReference type="SAM" id="Phobius"/>
    </source>
</evidence>
<evidence type="ECO:0000313" key="2">
    <source>
        <dbReference type="EMBL" id="KGP90217.1"/>
    </source>
</evidence>
<dbReference type="OrthoDB" id="1683589at2"/>
<evidence type="ECO:0000313" key="3">
    <source>
        <dbReference type="Proteomes" id="UP000030153"/>
    </source>
</evidence>
<protein>
    <recommendedName>
        <fullName evidence="4">DUF2953 domain-containing protein</fullName>
    </recommendedName>
</protein>
<organism evidence="2 3">
    <name type="scientific">Pontibacillus chungwhensis BH030062</name>
    <dbReference type="NCBI Taxonomy" id="1385513"/>
    <lineage>
        <taxon>Bacteria</taxon>
        <taxon>Bacillati</taxon>
        <taxon>Bacillota</taxon>
        <taxon>Bacilli</taxon>
        <taxon>Bacillales</taxon>
        <taxon>Bacillaceae</taxon>
        <taxon>Pontibacillus</taxon>
    </lineage>
</organism>
<keyword evidence="3" id="KW-1185">Reference proteome</keyword>
<evidence type="ECO:0008006" key="4">
    <source>
        <dbReference type="Google" id="ProtNLM"/>
    </source>
</evidence>
<dbReference type="Proteomes" id="UP000030153">
    <property type="component" value="Unassembled WGS sequence"/>
</dbReference>
<proteinExistence type="predicted"/>
<dbReference type="STRING" id="1385513.N780_06280"/>
<reference evidence="2 3" key="1">
    <citation type="submission" date="2013-08" db="EMBL/GenBank/DDBJ databases">
        <title>Genome of Pontibacillus chungwhensis.</title>
        <authorList>
            <person name="Wang Q."/>
            <person name="Wang G."/>
        </authorList>
    </citation>
    <scope>NUCLEOTIDE SEQUENCE [LARGE SCALE GENOMIC DNA]</scope>
    <source>
        <strain evidence="2 3">BH030062</strain>
    </source>
</reference>
<keyword evidence="1" id="KW-1133">Transmembrane helix</keyword>
<name>A0A0A2UPI9_9BACI</name>
<comment type="caution">
    <text evidence="2">The sequence shown here is derived from an EMBL/GenBank/DDBJ whole genome shotgun (WGS) entry which is preliminary data.</text>
</comment>
<dbReference type="EMBL" id="AVBG01000015">
    <property type="protein sequence ID" value="KGP90217.1"/>
    <property type="molecule type" value="Genomic_DNA"/>
</dbReference>
<feature type="transmembrane region" description="Helical" evidence="1">
    <location>
        <begin position="6"/>
        <end position="25"/>
    </location>
</feature>